<evidence type="ECO:0000313" key="2">
    <source>
        <dbReference type="EMBL" id="GAA3243604.1"/>
    </source>
</evidence>
<comment type="caution">
    <text evidence="2">The sequence shown here is derived from an EMBL/GenBank/DDBJ whole genome shotgun (WGS) entry which is preliminary data.</text>
</comment>
<gene>
    <name evidence="2" type="ORF">GCM10010468_81670</name>
</gene>
<evidence type="ECO:0000313" key="3">
    <source>
        <dbReference type="Proteomes" id="UP001501237"/>
    </source>
</evidence>
<organism evidence="2 3">
    <name type="scientific">Actinocorallia longicatena</name>
    <dbReference type="NCBI Taxonomy" id="111803"/>
    <lineage>
        <taxon>Bacteria</taxon>
        <taxon>Bacillati</taxon>
        <taxon>Actinomycetota</taxon>
        <taxon>Actinomycetes</taxon>
        <taxon>Streptosporangiales</taxon>
        <taxon>Thermomonosporaceae</taxon>
        <taxon>Actinocorallia</taxon>
    </lineage>
</organism>
<accession>A0ABP6QRX7</accession>
<feature type="compositionally biased region" description="Basic and acidic residues" evidence="1">
    <location>
        <begin position="102"/>
        <end position="113"/>
    </location>
</feature>
<proteinExistence type="predicted"/>
<dbReference type="EMBL" id="BAAAUV010000060">
    <property type="protein sequence ID" value="GAA3243604.1"/>
    <property type="molecule type" value="Genomic_DNA"/>
</dbReference>
<name>A0ABP6QRX7_9ACTN</name>
<reference evidence="3" key="1">
    <citation type="journal article" date="2019" name="Int. J. Syst. Evol. Microbiol.">
        <title>The Global Catalogue of Microorganisms (GCM) 10K type strain sequencing project: providing services to taxonomists for standard genome sequencing and annotation.</title>
        <authorList>
            <consortium name="The Broad Institute Genomics Platform"/>
            <consortium name="The Broad Institute Genome Sequencing Center for Infectious Disease"/>
            <person name="Wu L."/>
            <person name="Ma J."/>
        </authorList>
    </citation>
    <scope>NUCLEOTIDE SEQUENCE [LARGE SCALE GENOMIC DNA]</scope>
    <source>
        <strain evidence="3">JCM 9377</strain>
    </source>
</reference>
<feature type="compositionally biased region" description="Basic and acidic residues" evidence="1">
    <location>
        <begin position="1"/>
        <end position="11"/>
    </location>
</feature>
<feature type="region of interest" description="Disordered" evidence="1">
    <location>
        <begin position="1"/>
        <end position="137"/>
    </location>
</feature>
<feature type="compositionally biased region" description="Basic and acidic residues" evidence="1">
    <location>
        <begin position="126"/>
        <end position="137"/>
    </location>
</feature>
<dbReference type="Proteomes" id="UP001501237">
    <property type="component" value="Unassembled WGS sequence"/>
</dbReference>
<feature type="compositionally biased region" description="Basic and acidic residues" evidence="1">
    <location>
        <begin position="29"/>
        <end position="40"/>
    </location>
</feature>
<protein>
    <submittedName>
        <fullName evidence="2">Uncharacterized protein</fullName>
    </submittedName>
</protein>
<keyword evidence="3" id="KW-1185">Reference proteome</keyword>
<sequence>MVAGQREEQQEFQRSPRRARAGGVAADPQRPEKVDHRAEGRLGPPETVVIAQSGTNGPRCRPDRSGDVRNAGFEEPGGQAHQLHPLPQAEGVRPRPRGQRGPGDDAAHEEDSLLKGCVSSPPGNARTERHDKNTAHR</sequence>
<evidence type="ECO:0000256" key="1">
    <source>
        <dbReference type="SAM" id="MobiDB-lite"/>
    </source>
</evidence>